<sequence>MKMRRAVIVLHPILFCGAMFIAPIASWPLIVGVSLVFCLLWEKWTDVLLSTALLLIAVFPLALWIVSFEEPLMVLNLKPWAGLLYVAYGFLFLLPQLGLVAIRRAFQAKKMKSSQ</sequence>
<evidence type="ECO:0000313" key="3">
    <source>
        <dbReference type="Proteomes" id="UP000316968"/>
    </source>
</evidence>
<organism evidence="2 3">
    <name type="scientific">Saccharibacillus brassicae</name>
    <dbReference type="NCBI Taxonomy" id="2583377"/>
    <lineage>
        <taxon>Bacteria</taxon>
        <taxon>Bacillati</taxon>
        <taxon>Bacillota</taxon>
        <taxon>Bacilli</taxon>
        <taxon>Bacillales</taxon>
        <taxon>Paenibacillaceae</taxon>
        <taxon>Saccharibacillus</taxon>
    </lineage>
</organism>
<dbReference type="RefSeq" id="WP_141446761.1">
    <property type="nucleotide sequence ID" value="NZ_CP041217.1"/>
</dbReference>
<proteinExistence type="predicted"/>
<dbReference type="EMBL" id="CP041217">
    <property type="protein sequence ID" value="QDH20337.1"/>
    <property type="molecule type" value="Genomic_DNA"/>
</dbReference>
<reference evidence="2 3" key="1">
    <citation type="submission" date="2019-06" db="EMBL/GenBank/DDBJ databases">
        <title>Saccharibacillus brassicae sp. nov., an endophytic bacterium isolated from Chinese cabbage seeds (Brassica pekinensis).</title>
        <authorList>
            <person name="Jiang L."/>
            <person name="Lee J."/>
            <person name="Kim S.W."/>
        </authorList>
    </citation>
    <scope>NUCLEOTIDE SEQUENCE [LARGE SCALE GENOMIC DNA]</scope>
    <source>
        <strain evidence="3">KCTC 43072 / ATSA2</strain>
    </source>
</reference>
<gene>
    <name evidence="2" type="ORF">FFV09_05355</name>
</gene>
<name>A0A4Y6UVQ2_SACBS</name>
<evidence type="ECO:0000256" key="1">
    <source>
        <dbReference type="SAM" id="Phobius"/>
    </source>
</evidence>
<keyword evidence="1" id="KW-0472">Membrane</keyword>
<evidence type="ECO:0000313" key="2">
    <source>
        <dbReference type="EMBL" id="QDH20337.1"/>
    </source>
</evidence>
<dbReference type="KEGG" id="saca:FFV09_05355"/>
<dbReference type="Proteomes" id="UP000316968">
    <property type="component" value="Chromosome"/>
</dbReference>
<dbReference type="OrthoDB" id="10007770at2"/>
<feature type="transmembrane region" description="Helical" evidence="1">
    <location>
        <begin position="80"/>
        <end position="102"/>
    </location>
</feature>
<accession>A0A4Y6UVQ2</accession>
<protein>
    <submittedName>
        <fullName evidence="2">Uncharacterized protein</fullName>
    </submittedName>
</protein>
<keyword evidence="1" id="KW-1133">Transmembrane helix</keyword>
<keyword evidence="1" id="KW-0812">Transmembrane</keyword>
<keyword evidence="3" id="KW-1185">Reference proteome</keyword>
<feature type="transmembrane region" description="Helical" evidence="1">
    <location>
        <begin position="12"/>
        <end position="40"/>
    </location>
</feature>
<feature type="transmembrane region" description="Helical" evidence="1">
    <location>
        <begin position="47"/>
        <end position="68"/>
    </location>
</feature>
<dbReference type="AlphaFoldDB" id="A0A4Y6UVQ2"/>